<protein>
    <recommendedName>
        <fullName evidence="5">Ig-like domain repeat protein</fullName>
    </recommendedName>
</protein>
<organism evidence="3 4">
    <name type="scientific">Mangrovihabitans endophyticus</name>
    <dbReference type="NCBI Taxonomy" id="1751298"/>
    <lineage>
        <taxon>Bacteria</taxon>
        <taxon>Bacillati</taxon>
        <taxon>Actinomycetota</taxon>
        <taxon>Actinomycetes</taxon>
        <taxon>Micromonosporales</taxon>
        <taxon>Micromonosporaceae</taxon>
        <taxon>Mangrovihabitans</taxon>
    </lineage>
</organism>
<dbReference type="InterPro" id="IPR011045">
    <property type="entry name" value="N2O_reductase_N"/>
</dbReference>
<dbReference type="Proteomes" id="UP000656042">
    <property type="component" value="Unassembled WGS sequence"/>
</dbReference>
<evidence type="ECO:0000313" key="4">
    <source>
        <dbReference type="Proteomes" id="UP000656042"/>
    </source>
</evidence>
<dbReference type="SUPFAM" id="SSF50974">
    <property type="entry name" value="Nitrous oxide reductase, N-terminal domain"/>
    <property type="match status" value="1"/>
</dbReference>
<dbReference type="AlphaFoldDB" id="A0A8J3C3Y3"/>
<evidence type="ECO:0000256" key="1">
    <source>
        <dbReference type="SAM" id="MobiDB-lite"/>
    </source>
</evidence>
<evidence type="ECO:0000256" key="2">
    <source>
        <dbReference type="SAM" id="SignalP"/>
    </source>
</evidence>
<dbReference type="RefSeq" id="WP_189081290.1">
    <property type="nucleotide sequence ID" value="NZ_BMMX01000024.1"/>
</dbReference>
<name>A0A8J3C3Y3_9ACTN</name>
<accession>A0A8J3C3Y3</accession>
<reference evidence="3" key="1">
    <citation type="journal article" date="2014" name="Int. J. Syst. Evol. Microbiol.">
        <title>Complete genome sequence of Corynebacterium casei LMG S-19264T (=DSM 44701T), isolated from a smear-ripened cheese.</title>
        <authorList>
            <consortium name="US DOE Joint Genome Institute (JGI-PGF)"/>
            <person name="Walter F."/>
            <person name="Albersmeier A."/>
            <person name="Kalinowski J."/>
            <person name="Ruckert C."/>
        </authorList>
    </citation>
    <scope>NUCLEOTIDE SEQUENCE</scope>
    <source>
        <strain evidence="3">CGMCC 4.7299</strain>
    </source>
</reference>
<gene>
    <name evidence="3" type="ORF">GCM10012284_45340</name>
</gene>
<dbReference type="InterPro" id="IPR015943">
    <property type="entry name" value="WD40/YVTN_repeat-like_dom_sf"/>
</dbReference>
<comment type="caution">
    <text evidence="3">The sequence shown here is derived from an EMBL/GenBank/DDBJ whole genome shotgun (WGS) entry which is preliminary data.</text>
</comment>
<reference evidence="3" key="2">
    <citation type="submission" date="2020-09" db="EMBL/GenBank/DDBJ databases">
        <authorList>
            <person name="Sun Q."/>
            <person name="Zhou Y."/>
        </authorList>
    </citation>
    <scope>NUCLEOTIDE SEQUENCE</scope>
    <source>
        <strain evidence="3">CGMCC 4.7299</strain>
    </source>
</reference>
<evidence type="ECO:0008006" key="5">
    <source>
        <dbReference type="Google" id="ProtNLM"/>
    </source>
</evidence>
<feature type="compositionally biased region" description="Low complexity" evidence="1">
    <location>
        <begin position="368"/>
        <end position="382"/>
    </location>
</feature>
<feature type="region of interest" description="Disordered" evidence="1">
    <location>
        <begin position="353"/>
        <end position="383"/>
    </location>
</feature>
<sequence length="586" mass="61350">MRTTMLRAVIAAAISGGVAVAGVALATGPAAADVVPVVPPPTAKHAMSSLSSVGDTVVDGVRHRMLISDSGAGRILAVNDDGTTAGEITGVAGVDGLLLSPDSATLYAAVTGDYSIVAYDAATLTETRRYPVSEGFRLNHLVLAAGKLWFSFTAYNGDGDVASLDLTDGTVTPLYASRGDMLTTGAPHLAASPAAPGRVAAAKGSEIWLFDVTGDTPAEVVHRSFSLDDVTDYRALAWSTDGTRLVASGAGGFRYFSAADLSPAGGGTSYRAPLIDVATGGLAVGVNTTWQDPTLSLYPPGSSDPARIYRFPMGADDYPEIVAMGWEPGSGRVFVITATVLGIDTLWVLGESPVTSTPPTTTPPTTKPTPTATVAPARSTPTLTITPSGTVNAYGTTVTVTAHLGTTYQNRTVDIRADPYGTDQADRSLRKGTVDAKGNLAVSLRLTRNTTLAAVFTGDARYAPRTVKSTVSTRVGVSTTVAKQYKTVSSYAYVHRTTNPRFTTAMTAYPKRKQKLMFERYSGGKWQAWRSSLLTLDSSGHSTYTLTGTHAVGVKYRVRAAYLPGTSGDSVNATTYGAYRYFIFAK</sequence>
<keyword evidence="4" id="KW-1185">Reference proteome</keyword>
<keyword evidence="2" id="KW-0732">Signal</keyword>
<evidence type="ECO:0000313" key="3">
    <source>
        <dbReference type="EMBL" id="GGL06000.1"/>
    </source>
</evidence>
<proteinExistence type="predicted"/>
<feature type="signal peptide" evidence="2">
    <location>
        <begin position="1"/>
        <end position="26"/>
    </location>
</feature>
<feature type="chain" id="PRO_5035202988" description="Ig-like domain repeat protein" evidence="2">
    <location>
        <begin position="27"/>
        <end position="586"/>
    </location>
</feature>
<dbReference type="EMBL" id="BMMX01000024">
    <property type="protein sequence ID" value="GGL06000.1"/>
    <property type="molecule type" value="Genomic_DNA"/>
</dbReference>
<dbReference type="Gene3D" id="2.130.10.10">
    <property type="entry name" value="YVTN repeat-like/Quinoprotein amine dehydrogenase"/>
    <property type="match status" value="1"/>
</dbReference>